<name>A0AAQ3K8S0_9LILI</name>
<dbReference type="PANTHER" id="PTHR31286">
    <property type="entry name" value="GLYCINE-RICH CELL WALL STRUCTURAL PROTEIN 1.8-LIKE"/>
    <property type="match status" value="1"/>
</dbReference>
<organism evidence="2 3">
    <name type="scientific">Canna indica</name>
    <name type="common">Indian-shot</name>
    <dbReference type="NCBI Taxonomy" id="4628"/>
    <lineage>
        <taxon>Eukaryota</taxon>
        <taxon>Viridiplantae</taxon>
        <taxon>Streptophyta</taxon>
        <taxon>Embryophyta</taxon>
        <taxon>Tracheophyta</taxon>
        <taxon>Spermatophyta</taxon>
        <taxon>Magnoliopsida</taxon>
        <taxon>Liliopsida</taxon>
        <taxon>Zingiberales</taxon>
        <taxon>Cannaceae</taxon>
        <taxon>Canna</taxon>
    </lineage>
</organism>
<evidence type="ECO:0008006" key="4">
    <source>
        <dbReference type="Google" id="ProtNLM"/>
    </source>
</evidence>
<sequence>MKEQARADSNQRKSGPSFGKHASTMSGMNDMNIVPNADGSSGVDKSFSAVRNPLFDINASGLICDGLVGGKEEVKESFIQENNLKGRPKQPVSWASLFRGTQLVDVKSQNKNLDDKLRKIQNASLNEVNIDDELILNARSGWSNSLYEDLNKVLTEGPWFFKGQALLLTPWRANFQPLLEKIEAIPVWIQLPGLSLEYLRKDILLNIVRSIGQPIKIDGITLKGQRAKFARICILWNLNNKVPSGIWVNGGGVRFWQAIAFENIPKLFDSLKELSEKDTQKIKDISTSHDKTLDKISVSSKEISNINVKIGNVITSKVKQTNDIATSPMEAENSENMVFKSSHKEPVLIQIEVEKTLESFHRNLTDIFTIVVEKIKESVNPTKEDLDEEMPLSTEFGGGRVRKAY</sequence>
<reference evidence="2 3" key="1">
    <citation type="submission" date="2023-10" db="EMBL/GenBank/DDBJ databases">
        <title>Chromosome-scale genome assembly provides insights into flower coloration mechanisms of Canna indica.</title>
        <authorList>
            <person name="Li C."/>
        </authorList>
    </citation>
    <scope>NUCLEOTIDE SEQUENCE [LARGE SCALE GENOMIC DNA]</scope>
    <source>
        <tissue evidence="2">Flower</tissue>
    </source>
</reference>
<keyword evidence="3" id="KW-1185">Reference proteome</keyword>
<dbReference type="InterPro" id="IPR040256">
    <property type="entry name" value="At4g02000-like"/>
</dbReference>
<accession>A0AAQ3K8S0</accession>
<feature type="compositionally biased region" description="Basic and acidic residues" evidence="1">
    <location>
        <begin position="1"/>
        <end position="11"/>
    </location>
</feature>
<dbReference type="PANTHER" id="PTHR31286:SF99">
    <property type="entry name" value="DUF4283 DOMAIN-CONTAINING PROTEIN"/>
    <property type="match status" value="1"/>
</dbReference>
<feature type="region of interest" description="Disordered" evidence="1">
    <location>
        <begin position="1"/>
        <end position="37"/>
    </location>
</feature>
<evidence type="ECO:0000313" key="3">
    <source>
        <dbReference type="Proteomes" id="UP001327560"/>
    </source>
</evidence>
<dbReference type="AlphaFoldDB" id="A0AAQ3K8S0"/>
<evidence type="ECO:0000313" key="2">
    <source>
        <dbReference type="EMBL" id="WOL03955.1"/>
    </source>
</evidence>
<protein>
    <recommendedName>
        <fullName evidence="4">DUF4283 domain-containing protein</fullName>
    </recommendedName>
</protein>
<proteinExistence type="predicted"/>
<dbReference type="EMBL" id="CP136893">
    <property type="protein sequence ID" value="WOL03955.1"/>
    <property type="molecule type" value="Genomic_DNA"/>
</dbReference>
<evidence type="ECO:0000256" key="1">
    <source>
        <dbReference type="SAM" id="MobiDB-lite"/>
    </source>
</evidence>
<dbReference type="Proteomes" id="UP001327560">
    <property type="component" value="Chromosome 4"/>
</dbReference>
<gene>
    <name evidence="2" type="ORF">Cni_G12675</name>
</gene>